<proteinExistence type="predicted"/>
<dbReference type="KEGG" id="pstt:CH92_15170"/>
<evidence type="ECO:0000256" key="1">
    <source>
        <dbReference type="SAM" id="MobiDB-lite"/>
    </source>
</evidence>
<dbReference type="EMBL" id="CP007441">
    <property type="protein sequence ID" value="AHL76357.1"/>
    <property type="molecule type" value="Genomic_DNA"/>
</dbReference>
<dbReference type="AlphaFoldDB" id="W8RD16"/>
<accession>W8RD16</accession>
<sequence>MTSDAPSDNLPISGGKDLPGFHQVLGYRQVSWTEDEAVIELDVQACHLNMAGVLHGGVLTSLLDVVLAEAGTYCPYPGRVRKAITLVLNTTFTGQCSGGVIRAIGKRRAGGTRIFNSSGEVRDRDDRLLAIGEATLRLRSGSEHPQGVPFTSLAQDNKKENGDV</sequence>
<feature type="region of interest" description="Disordered" evidence="1">
    <location>
        <begin position="141"/>
        <end position="164"/>
    </location>
</feature>
<evidence type="ECO:0000313" key="2">
    <source>
        <dbReference type="EMBL" id="AHL76357.1"/>
    </source>
</evidence>
<evidence type="ECO:0000313" key="3">
    <source>
        <dbReference type="Proteomes" id="UP000019522"/>
    </source>
</evidence>
<dbReference type="PATRIC" id="fig|316.77.peg.3032"/>
<reference evidence="3" key="1">
    <citation type="journal article" date="2014" name="Genome Announc.">
        <title>Complete Genome Sequence of the Highly Transformable Pseudomonas stutzeri Strain 28a24.</title>
        <authorList>
            <person name="Smith B.A."/>
            <person name="Dougherty K.M."/>
            <person name="Baltrus D.A."/>
        </authorList>
    </citation>
    <scope>NUCLEOTIDE SEQUENCE [LARGE SCALE GENOMIC DNA]</scope>
    <source>
        <strain evidence="3">28a24</strain>
    </source>
</reference>
<reference evidence="2 3" key="2">
    <citation type="submission" date="2014-03" db="EMBL/GenBank/DDBJ databases">
        <authorList>
            <person name="Baltrus D."/>
            <person name="Dougherty K."/>
        </authorList>
    </citation>
    <scope>NUCLEOTIDE SEQUENCE</scope>
    <source>
        <strain evidence="2 3">28a24</strain>
    </source>
</reference>
<dbReference type="GO" id="GO:0016790">
    <property type="term" value="F:thiolester hydrolase activity"/>
    <property type="evidence" value="ECO:0007669"/>
    <property type="project" value="UniProtKB-ARBA"/>
</dbReference>
<gene>
    <name evidence="2" type="ORF">CH92_15170</name>
</gene>
<dbReference type="Gene3D" id="3.10.129.10">
    <property type="entry name" value="Hotdog Thioesterase"/>
    <property type="match status" value="1"/>
</dbReference>
<dbReference type="SUPFAM" id="SSF54637">
    <property type="entry name" value="Thioesterase/thiol ester dehydrase-isomerase"/>
    <property type="match status" value="1"/>
</dbReference>
<dbReference type="InterPro" id="IPR003736">
    <property type="entry name" value="PAAI_dom"/>
</dbReference>
<name>W8RD16_STUST</name>
<organism evidence="2 3">
    <name type="scientific">Stutzerimonas stutzeri</name>
    <name type="common">Pseudomonas stutzeri</name>
    <dbReference type="NCBI Taxonomy" id="316"/>
    <lineage>
        <taxon>Bacteria</taxon>
        <taxon>Pseudomonadati</taxon>
        <taxon>Pseudomonadota</taxon>
        <taxon>Gammaproteobacteria</taxon>
        <taxon>Pseudomonadales</taxon>
        <taxon>Pseudomonadaceae</taxon>
        <taxon>Stutzerimonas</taxon>
    </lineage>
</organism>
<dbReference type="InterPro" id="IPR029069">
    <property type="entry name" value="HotDog_dom_sf"/>
</dbReference>
<protein>
    <submittedName>
        <fullName evidence="2">Uncharacterized protein</fullName>
    </submittedName>
</protein>
<dbReference type="CDD" id="cd03443">
    <property type="entry name" value="PaaI_thioesterase"/>
    <property type="match status" value="1"/>
</dbReference>
<dbReference type="Proteomes" id="UP000019522">
    <property type="component" value="Chromosome"/>
</dbReference>
<dbReference type="NCBIfam" id="TIGR00369">
    <property type="entry name" value="unchar_dom_1"/>
    <property type="match status" value="1"/>
</dbReference>